<keyword evidence="3" id="KW-1185">Reference proteome</keyword>
<feature type="chain" id="PRO_5045776906" evidence="1">
    <location>
        <begin position="32"/>
        <end position="445"/>
    </location>
</feature>
<sequence length="445" mass="50503">MARERRHPMGTARRSALCLALLSAIPLGADAAKINYSVGGYVEHSDNIGLTESNPEKAETLGALFDFDMNQTGKNTNLTARGGFEYLYYTGDTFDDDIRATLVGHLDWNTMQDRLQFLVEDYLNYEPIDVLAANAPDNQQQVNVFLAGATLNLRPGAATRTRLDIRYNNYYAEETEEFNGDRYNAAFTLWQDTSQTTRMAGTIEASQVEYDQPNLGADYRRLDTYATLNRNLANFDLNLRLGYSWVELLSFDGEQSSPLVRGVLTWRASPRSTFNGALYYQFSDAAQELITRSDDIGSPTVVAPPPSDQAANDLLIGPDIYKQRRVEFDYRFTGERYDFAIGPYYENNEYLDPTVESEGSYGVGMGATWRIQPMLHLTCLLSRSYRDFDTFDRDDDDFAAYLSLIKIFTRNWSASIDLRHQERNSNVPEASYDENAAIFSVRYTR</sequence>
<dbReference type="Pfam" id="PF10082">
    <property type="entry name" value="BBP2_2"/>
    <property type="match status" value="1"/>
</dbReference>
<gene>
    <name evidence="2" type="ORF">HIV01_002795</name>
</gene>
<evidence type="ECO:0000313" key="3">
    <source>
        <dbReference type="Proteomes" id="UP000663400"/>
    </source>
</evidence>
<keyword evidence="1" id="KW-0732">Signal</keyword>
<name>A0ABX7RDW4_9GAMM</name>
<dbReference type="RefSeq" id="WP_200604845.1">
    <property type="nucleotide sequence ID" value="NZ_CP071517.1"/>
</dbReference>
<proteinExistence type="predicted"/>
<protein>
    <submittedName>
        <fullName evidence="2">Outer membrane beta-barrel protein</fullName>
    </submittedName>
</protein>
<dbReference type="EMBL" id="CP071517">
    <property type="protein sequence ID" value="QSX75486.1"/>
    <property type="molecule type" value="Genomic_DNA"/>
</dbReference>
<evidence type="ECO:0000313" key="2">
    <source>
        <dbReference type="EMBL" id="QSX75486.1"/>
    </source>
</evidence>
<accession>A0ABX7RDW4</accession>
<feature type="signal peptide" evidence="1">
    <location>
        <begin position="1"/>
        <end position="31"/>
    </location>
</feature>
<dbReference type="Proteomes" id="UP000663400">
    <property type="component" value="Chromosome"/>
</dbReference>
<dbReference type="InterPro" id="IPR018759">
    <property type="entry name" value="BBP2_2"/>
</dbReference>
<reference evidence="2 3" key="1">
    <citation type="submission" date="2021-02" db="EMBL/GenBank/DDBJ databases">
        <title>Lysobacter arenosi sp. nov., isolated from soil of gangwondo yeongwol, south Korea.</title>
        <authorList>
            <person name="Kim K.R."/>
            <person name="Kim K.H."/>
            <person name="Jeon C.O."/>
        </authorList>
    </citation>
    <scope>NUCLEOTIDE SEQUENCE [LARGE SCALE GENOMIC DNA]</scope>
    <source>
        <strain evidence="2 3">R7</strain>
    </source>
</reference>
<organism evidence="2 3">
    <name type="scientific">Lysobacter arenosi</name>
    <dbReference type="NCBI Taxonomy" id="2795387"/>
    <lineage>
        <taxon>Bacteria</taxon>
        <taxon>Pseudomonadati</taxon>
        <taxon>Pseudomonadota</taxon>
        <taxon>Gammaproteobacteria</taxon>
        <taxon>Lysobacterales</taxon>
        <taxon>Lysobacteraceae</taxon>
        <taxon>Lysobacter</taxon>
    </lineage>
</organism>
<evidence type="ECO:0000256" key="1">
    <source>
        <dbReference type="SAM" id="SignalP"/>
    </source>
</evidence>